<dbReference type="OrthoDB" id="2638860at2759"/>
<evidence type="ECO:0000313" key="4">
    <source>
        <dbReference type="Proteomes" id="UP000006514"/>
    </source>
</evidence>
<gene>
    <name evidence="3" type="ORF">AURDEDRAFT_169918</name>
</gene>
<dbReference type="InterPro" id="IPR045340">
    <property type="entry name" value="DUF6533"/>
</dbReference>
<dbReference type="eggNOG" id="ENOG502STIE">
    <property type="taxonomic scope" value="Eukaryota"/>
</dbReference>
<keyword evidence="1" id="KW-0472">Membrane</keyword>
<sequence length="313" mass="34740">MDPSYVAAMIDAFQQARVVNYAHVSALAIMIYDIFTTLDLEMTHIWAARWSPPKVLYLIARYYALFHLSLVLAVDVTLGVNLNLTLYANHSERTLALTSIRCNGFFRINGFGLQLLADIADALLIMRLRCMYNNSKRVTLVLGALFVIQAIIQAVVIGFSTSNSGAVEPPPGLSAQWPGCFYTSLPPRYDIVAWLTSLLFAIILFAMTLHKLWQFRCGGMKAGGLFVIFAQDGVMFFATIFVLELLNTVVTWVVTISDGRLLGIGVPWTVACYGIVSSRLVLNVREYGAEMQQLSLPSRSKTTAESQHIREAV</sequence>
<feature type="transmembrane region" description="Helical" evidence="1">
    <location>
        <begin position="234"/>
        <end position="255"/>
    </location>
</feature>
<keyword evidence="1" id="KW-1133">Transmembrane helix</keyword>
<dbReference type="KEGG" id="adl:AURDEDRAFT_169918"/>
<dbReference type="Proteomes" id="UP000006514">
    <property type="component" value="Unassembled WGS sequence"/>
</dbReference>
<feature type="transmembrane region" description="Helical" evidence="1">
    <location>
        <begin position="261"/>
        <end position="282"/>
    </location>
</feature>
<organism evidence="3 4">
    <name type="scientific">Auricularia subglabra (strain TFB-10046 / SS5)</name>
    <name type="common">White-rot fungus</name>
    <name type="synonym">Auricularia delicata (strain TFB10046)</name>
    <dbReference type="NCBI Taxonomy" id="717982"/>
    <lineage>
        <taxon>Eukaryota</taxon>
        <taxon>Fungi</taxon>
        <taxon>Dikarya</taxon>
        <taxon>Basidiomycota</taxon>
        <taxon>Agaricomycotina</taxon>
        <taxon>Agaricomycetes</taxon>
        <taxon>Auriculariales</taxon>
        <taxon>Auriculariaceae</taxon>
        <taxon>Auricularia</taxon>
    </lineage>
</organism>
<evidence type="ECO:0000313" key="3">
    <source>
        <dbReference type="EMBL" id="EJD40940.1"/>
    </source>
</evidence>
<accession>J0LJX6</accession>
<keyword evidence="1" id="KW-0812">Transmembrane</keyword>
<feature type="transmembrane region" description="Helical" evidence="1">
    <location>
        <begin position="191"/>
        <end position="213"/>
    </location>
</feature>
<evidence type="ECO:0000259" key="2">
    <source>
        <dbReference type="Pfam" id="PF20151"/>
    </source>
</evidence>
<dbReference type="EMBL" id="JH687797">
    <property type="protein sequence ID" value="EJD40940.1"/>
    <property type="molecule type" value="Genomic_DNA"/>
</dbReference>
<name>J0LJX6_AURST</name>
<dbReference type="OMA" id="ANHSERT"/>
<feature type="transmembrane region" description="Helical" evidence="1">
    <location>
        <begin position="20"/>
        <end position="41"/>
    </location>
</feature>
<evidence type="ECO:0000256" key="1">
    <source>
        <dbReference type="SAM" id="Phobius"/>
    </source>
</evidence>
<dbReference type="AlphaFoldDB" id="J0LJX6"/>
<dbReference type="Pfam" id="PF20151">
    <property type="entry name" value="DUF6533"/>
    <property type="match status" value="1"/>
</dbReference>
<proteinExistence type="predicted"/>
<feature type="transmembrane region" description="Helical" evidence="1">
    <location>
        <begin position="138"/>
        <end position="159"/>
    </location>
</feature>
<feature type="domain" description="DUF6533" evidence="2">
    <location>
        <begin position="21"/>
        <end position="65"/>
    </location>
</feature>
<dbReference type="InParanoid" id="J0LJX6"/>
<reference evidence="4" key="1">
    <citation type="journal article" date="2012" name="Science">
        <title>The Paleozoic origin of enzymatic lignin decomposition reconstructed from 31 fungal genomes.</title>
        <authorList>
            <person name="Floudas D."/>
            <person name="Binder M."/>
            <person name="Riley R."/>
            <person name="Barry K."/>
            <person name="Blanchette R.A."/>
            <person name="Henrissat B."/>
            <person name="Martinez A.T."/>
            <person name="Otillar R."/>
            <person name="Spatafora J.W."/>
            <person name="Yadav J.S."/>
            <person name="Aerts A."/>
            <person name="Benoit I."/>
            <person name="Boyd A."/>
            <person name="Carlson A."/>
            <person name="Copeland A."/>
            <person name="Coutinho P.M."/>
            <person name="de Vries R.P."/>
            <person name="Ferreira P."/>
            <person name="Findley K."/>
            <person name="Foster B."/>
            <person name="Gaskell J."/>
            <person name="Glotzer D."/>
            <person name="Gorecki P."/>
            <person name="Heitman J."/>
            <person name="Hesse C."/>
            <person name="Hori C."/>
            <person name="Igarashi K."/>
            <person name="Jurgens J.A."/>
            <person name="Kallen N."/>
            <person name="Kersten P."/>
            <person name="Kohler A."/>
            <person name="Kuees U."/>
            <person name="Kumar T.K.A."/>
            <person name="Kuo A."/>
            <person name="LaButti K."/>
            <person name="Larrondo L.F."/>
            <person name="Lindquist E."/>
            <person name="Ling A."/>
            <person name="Lombard V."/>
            <person name="Lucas S."/>
            <person name="Lundell T."/>
            <person name="Martin R."/>
            <person name="McLaughlin D.J."/>
            <person name="Morgenstern I."/>
            <person name="Morin E."/>
            <person name="Murat C."/>
            <person name="Nagy L.G."/>
            <person name="Nolan M."/>
            <person name="Ohm R.A."/>
            <person name="Patyshakuliyeva A."/>
            <person name="Rokas A."/>
            <person name="Ruiz-Duenas F.J."/>
            <person name="Sabat G."/>
            <person name="Salamov A."/>
            <person name="Samejima M."/>
            <person name="Schmutz J."/>
            <person name="Slot J.C."/>
            <person name="St John F."/>
            <person name="Stenlid J."/>
            <person name="Sun H."/>
            <person name="Sun S."/>
            <person name="Syed K."/>
            <person name="Tsang A."/>
            <person name="Wiebenga A."/>
            <person name="Young D."/>
            <person name="Pisabarro A."/>
            <person name="Eastwood D.C."/>
            <person name="Martin F."/>
            <person name="Cullen D."/>
            <person name="Grigoriev I.V."/>
            <person name="Hibbett D.S."/>
        </authorList>
    </citation>
    <scope>NUCLEOTIDE SEQUENCE [LARGE SCALE GENOMIC DNA]</scope>
    <source>
        <strain evidence="4">TFB10046</strain>
    </source>
</reference>
<feature type="transmembrane region" description="Helical" evidence="1">
    <location>
        <begin position="62"/>
        <end position="84"/>
    </location>
</feature>
<keyword evidence="4" id="KW-1185">Reference proteome</keyword>
<protein>
    <recommendedName>
        <fullName evidence="2">DUF6533 domain-containing protein</fullName>
    </recommendedName>
</protein>